<dbReference type="CDD" id="cd16393">
    <property type="entry name" value="SPO0J_N"/>
    <property type="match status" value="1"/>
</dbReference>
<evidence type="ECO:0000256" key="4">
    <source>
        <dbReference type="ARBA" id="ARBA00023125"/>
    </source>
</evidence>
<dbReference type="InterPro" id="IPR003115">
    <property type="entry name" value="ParB_N"/>
</dbReference>
<dbReference type="GO" id="GO:0000917">
    <property type="term" value="P:division septum assembly"/>
    <property type="evidence" value="ECO:0007669"/>
    <property type="project" value="UniProtKB-KW"/>
</dbReference>
<dbReference type="FunFam" id="3.90.1530.30:FF:000001">
    <property type="entry name" value="Chromosome partitioning protein ParB"/>
    <property type="match status" value="1"/>
</dbReference>
<dbReference type="PANTHER" id="PTHR33375">
    <property type="entry name" value="CHROMOSOME-PARTITIONING PROTEIN PARB-RELATED"/>
    <property type="match status" value="1"/>
</dbReference>
<dbReference type="Gene3D" id="1.10.10.2830">
    <property type="match status" value="1"/>
</dbReference>
<evidence type="ECO:0000256" key="1">
    <source>
        <dbReference type="ARBA" id="ARBA00006295"/>
    </source>
</evidence>
<dbReference type="Pfam" id="PF17762">
    <property type="entry name" value="HTH_ParB"/>
    <property type="match status" value="1"/>
</dbReference>
<dbReference type="InterPro" id="IPR023705">
    <property type="entry name" value="Nucleoid_occlusion_protein"/>
</dbReference>
<gene>
    <name evidence="8" type="primary">noc_28</name>
    <name evidence="8" type="ORF">SDC9_83535</name>
</gene>
<keyword evidence="4" id="KW-0238">DNA-binding</keyword>
<keyword evidence="5" id="KW-0717">Septation</keyword>
<dbReference type="PANTHER" id="PTHR33375:SF8">
    <property type="entry name" value="NUCLEOID OCCLUSION PROTEIN"/>
    <property type="match status" value="1"/>
</dbReference>
<dbReference type="EMBL" id="VSSQ01007773">
    <property type="protein sequence ID" value="MPM36931.1"/>
    <property type="molecule type" value="Genomic_DNA"/>
</dbReference>
<dbReference type="Pfam" id="PF02195">
    <property type="entry name" value="ParB_N"/>
    <property type="match status" value="1"/>
</dbReference>
<dbReference type="SUPFAM" id="SSF110849">
    <property type="entry name" value="ParB/Sulfiredoxin"/>
    <property type="match status" value="1"/>
</dbReference>
<feature type="domain" description="ParB-like N-terminal" evidence="7">
    <location>
        <begin position="5"/>
        <end position="96"/>
    </location>
</feature>
<evidence type="ECO:0000256" key="3">
    <source>
        <dbReference type="ARBA" id="ARBA00022618"/>
    </source>
</evidence>
<dbReference type="Gene3D" id="3.90.1530.30">
    <property type="match status" value="1"/>
</dbReference>
<accession>A0A644ZAE0</accession>
<dbReference type="SMART" id="SM00470">
    <property type="entry name" value="ParB"/>
    <property type="match status" value="1"/>
</dbReference>
<comment type="similarity">
    <text evidence="1">Belongs to the ParB family.</text>
</comment>
<keyword evidence="6" id="KW-0131">Cell cycle</keyword>
<protein>
    <submittedName>
        <fullName evidence="8">Nucleoid occlusion protein</fullName>
    </submittedName>
</protein>
<dbReference type="NCBIfam" id="TIGR04285">
    <property type="entry name" value="nucleoid_noc"/>
    <property type="match status" value="1"/>
</dbReference>
<keyword evidence="3" id="KW-0132">Cell division</keyword>
<dbReference type="GO" id="GO:0003677">
    <property type="term" value="F:DNA binding"/>
    <property type="evidence" value="ECO:0007669"/>
    <property type="project" value="UniProtKB-KW"/>
</dbReference>
<evidence type="ECO:0000256" key="2">
    <source>
        <dbReference type="ARBA" id="ARBA00022490"/>
    </source>
</evidence>
<dbReference type="NCBIfam" id="TIGR00180">
    <property type="entry name" value="parB_part"/>
    <property type="match status" value="1"/>
</dbReference>
<dbReference type="GO" id="GO:0007059">
    <property type="term" value="P:chromosome segregation"/>
    <property type="evidence" value="ECO:0007669"/>
    <property type="project" value="TreeGrafter"/>
</dbReference>
<reference evidence="8" key="1">
    <citation type="submission" date="2019-08" db="EMBL/GenBank/DDBJ databases">
        <authorList>
            <person name="Kucharzyk K."/>
            <person name="Murdoch R.W."/>
            <person name="Higgins S."/>
            <person name="Loffler F."/>
        </authorList>
    </citation>
    <scope>NUCLEOTIDE SEQUENCE</scope>
</reference>
<dbReference type="SUPFAM" id="SSF109709">
    <property type="entry name" value="KorB DNA-binding domain-like"/>
    <property type="match status" value="1"/>
</dbReference>
<evidence type="ECO:0000256" key="5">
    <source>
        <dbReference type="ARBA" id="ARBA00023210"/>
    </source>
</evidence>
<organism evidence="8">
    <name type="scientific">bioreactor metagenome</name>
    <dbReference type="NCBI Taxonomy" id="1076179"/>
    <lineage>
        <taxon>unclassified sequences</taxon>
        <taxon>metagenomes</taxon>
        <taxon>ecological metagenomes</taxon>
    </lineage>
</organism>
<keyword evidence="2" id="KW-0963">Cytoplasm</keyword>
<sequence length="258" mass="29283">MKKSFEISIDQIKPNRYQPRLSFDSEGIFELAQSIRENGLIQPIVVRNDDMEGTYEIVAGERRYRACILAGITMIPAILMDADDNQSAQLALIENIQREDLSAIEEAKAFQAIISTNNYTQGELAKKVGKSQSTIANKIRLLELPSEIQEGVVGRQITERHARALLSLDETEQVEVYHKIIDKEFNVKQTEDYIKALTAETKETAKGPVTKGFSRNQQIAVNTIKQAIEMIRKMGIKVDMQEEDTQAERRIIIKFPKE</sequence>
<evidence type="ECO:0000259" key="7">
    <source>
        <dbReference type="SMART" id="SM00470"/>
    </source>
</evidence>
<name>A0A644ZAE0_9ZZZZ</name>
<dbReference type="InterPro" id="IPR041468">
    <property type="entry name" value="HTH_ParB/Spo0J"/>
</dbReference>
<dbReference type="InterPro" id="IPR004437">
    <property type="entry name" value="ParB/RepB/Spo0J"/>
</dbReference>
<dbReference type="AlphaFoldDB" id="A0A644ZAE0"/>
<evidence type="ECO:0000256" key="6">
    <source>
        <dbReference type="ARBA" id="ARBA00023306"/>
    </source>
</evidence>
<dbReference type="InterPro" id="IPR050336">
    <property type="entry name" value="Chromosome_partition/occlusion"/>
</dbReference>
<dbReference type="FunFam" id="1.10.10.2830:FF:000001">
    <property type="entry name" value="Chromosome partitioning protein ParB"/>
    <property type="match status" value="1"/>
</dbReference>
<dbReference type="GO" id="GO:0045881">
    <property type="term" value="P:positive regulation of sporulation resulting in formation of a cellular spore"/>
    <property type="evidence" value="ECO:0007669"/>
    <property type="project" value="TreeGrafter"/>
</dbReference>
<proteinExistence type="inferred from homology"/>
<dbReference type="InterPro" id="IPR036086">
    <property type="entry name" value="ParB/Sulfiredoxin_sf"/>
</dbReference>
<comment type="caution">
    <text evidence="8">The sequence shown here is derived from an EMBL/GenBank/DDBJ whole genome shotgun (WGS) entry which is preliminary data.</text>
</comment>
<dbReference type="GO" id="GO:0005694">
    <property type="term" value="C:chromosome"/>
    <property type="evidence" value="ECO:0007669"/>
    <property type="project" value="TreeGrafter"/>
</dbReference>
<evidence type="ECO:0000313" key="8">
    <source>
        <dbReference type="EMBL" id="MPM36931.1"/>
    </source>
</evidence>